<name>A0ABS7WTB7_9BACT</name>
<dbReference type="RefSeq" id="WP_172230343.1">
    <property type="nucleotide sequence ID" value="NZ_CP035946.1"/>
</dbReference>
<reference evidence="1 2" key="1">
    <citation type="submission" date="2020-07" db="EMBL/GenBank/DDBJ databases">
        <title>Transfer of Campylobacter canadensis to the novel genus Avispirillum gen. nov., that also includes two novel species recovered from migratory waterfowl: Avispirillum anseris sp. nov. and Avispirillum brantae sp. nov.</title>
        <authorList>
            <person name="Miller W.G."/>
            <person name="Chapman M.H."/>
            <person name="Yee E."/>
            <person name="Inglis G.D."/>
        </authorList>
    </citation>
    <scope>NUCLEOTIDE SEQUENCE [LARGE SCALE GENOMIC DNA]</scope>
    <source>
        <strain evidence="1 2">L283</strain>
    </source>
</reference>
<organism evidence="1 2">
    <name type="scientific">Campylobacter canadensis</name>
    <dbReference type="NCBI Taxonomy" id="449520"/>
    <lineage>
        <taxon>Bacteria</taxon>
        <taxon>Pseudomonadati</taxon>
        <taxon>Campylobacterota</taxon>
        <taxon>Epsilonproteobacteria</taxon>
        <taxon>Campylobacterales</taxon>
        <taxon>Campylobacteraceae</taxon>
        <taxon>Campylobacter</taxon>
    </lineage>
</organism>
<keyword evidence="2" id="KW-1185">Reference proteome</keyword>
<sequence>MQNKIYIIADEEVSKDIASSFKKMHIDYAIVTNNLNDFDNFACISLKDFTLEEKVILLSFKEEEFIKNIYSLKEQTTNNAKAKMLICMNNKLNLARIIDAKYYLSINFNKENLSFTSFYSPFDDEEFNNLLNKYFHCNLIRSKSEEELQKIKNFTNNHIALLSFVFESTLNAAFSAGLNKDLALKLLKQNSTIFNELFCNFNHPNELKEELIQNNKIINSLNILEKNNMRYAITQAILNLENEE</sequence>
<proteinExistence type="predicted"/>
<dbReference type="EMBL" id="JACGBB010000025">
    <property type="protein sequence ID" value="MBZ7988020.1"/>
    <property type="molecule type" value="Genomic_DNA"/>
</dbReference>
<dbReference type="Proteomes" id="UP000786183">
    <property type="component" value="Unassembled WGS sequence"/>
</dbReference>
<comment type="caution">
    <text evidence="1">The sequence shown here is derived from an EMBL/GenBank/DDBJ whole genome shotgun (WGS) entry which is preliminary data.</text>
</comment>
<gene>
    <name evidence="1" type="ORF">AVCANL283_07940</name>
</gene>
<evidence type="ECO:0000313" key="1">
    <source>
        <dbReference type="EMBL" id="MBZ7988020.1"/>
    </source>
</evidence>
<accession>A0ABS7WTB7</accession>
<evidence type="ECO:0000313" key="2">
    <source>
        <dbReference type="Proteomes" id="UP000786183"/>
    </source>
</evidence>
<protein>
    <submittedName>
        <fullName evidence="1">Uncharacterized protein</fullName>
    </submittedName>
</protein>